<dbReference type="PANTHER" id="PTHR34475:SF1">
    <property type="entry name" value="CYTOSKELETON PROTEIN RODZ"/>
    <property type="match status" value="1"/>
</dbReference>
<feature type="compositionally biased region" description="Low complexity" evidence="1">
    <location>
        <begin position="220"/>
        <end position="233"/>
    </location>
</feature>
<name>I2Q139_9BACT</name>
<sequence length="461" mass="48366">MDLRELGTILREERERQGLTIEDVSDKIKITRSCLTAIEEGNQSVLPHPVYAKGFIKNYARLLGVDQEEFNRRLSEVYQPEEPVVGNVQLQKDIPEDDCGCAVKPASKVPLVPALLCLVAFLAVAGLGWYLFAHVLAKSGDETESAAPQATAKPAVPPVASEPEPARPVPVVPRPVEPAPLPQMPVPAAQVPAPVTPPAPKADATALPEPSAEDRATQDIATSGPAAPAGPTIPAAPEPAVPAPAPAAKAFTVGEHGPHTVTIVANDRCWLQAGADGGTMHETMLEKGDTFTGRFADYLLVRLGNAPGVEIRFDNKLYPLQAGKGSVKTLKFVAKKTPDEAAQTAPGASATSQTPTSAVPAVPATPVAPAATAPAPGGEAVPGAGAKEVEIYGQDGSWVIVNPDKGPSKEIYVKKGQRLTVPFSEKIEIKLGNPSSVIFRYDGKETPVVTEKGAVKTIRFP</sequence>
<evidence type="ECO:0000256" key="1">
    <source>
        <dbReference type="SAM" id="MobiDB-lite"/>
    </source>
</evidence>
<evidence type="ECO:0000313" key="4">
    <source>
        <dbReference type="EMBL" id="EIG53495.1"/>
    </source>
</evidence>
<dbReference type="SUPFAM" id="SSF47413">
    <property type="entry name" value="lambda repressor-like DNA-binding domains"/>
    <property type="match status" value="1"/>
</dbReference>
<accession>I2Q139</accession>
<dbReference type="Pfam" id="PF13413">
    <property type="entry name" value="HTH_25"/>
    <property type="match status" value="1"/>
</dbReference>
<dbReference type="HOGENOM" id="CLU_047530_1_3_7"/>
<dbReference type="SMART" id="SM00530">
    <property type="entry name" value="HTH_XRE"/>
    <property type="match status" value="1"/>
</dbReference>
<dbReference type="STRING" id="596152.DesU5LDRAFT_1818"/>
<dbReference type="OrthoDB" id="9797543at2"/>
<feature type="region of interest" description="Disordered" evidence="1">
    <location>
        <begin position="341"/>
        <end position="362"/>
    </location>
</feature>
<dbReference type="InterPro" id="IPR010982">
    <property type="entry name" value="Lambda_DNA-bd_dom_sf"/>
</dbReference>
<keyword evidence="2" id="KW-1133">Transmembrane helix</keyword>
<evidence type="ECO:0000256" key="2">
    <source>
        <dbReference type="SAM" id="Phobius"/>
    </source>
</evidence>
<dbReference type="EMBL" id="JH600068">
    <property type="protein sequence ID" value="EIG53495.1"/>
    <property type="molecule type" value="Genomic_DNA"/>
</dbReference>
<dbReference type="Gene3D" id="1.10.260.40">
    <property type="entry name" value="lambda repressor-like DNA-binding domains"/>
    <property type="match status" value="1"/>
</dbReference>
<evidence type="ECO:0000259" key="3">
    <source>
        <dbReference type="PROSITE" id="PS50943"/>
    </source>
</evidence>
<keyword evidence="2" id="KW-0812">Transmembrane</keyword>
<reference evidence="4" key="1">
    <citation type="submission" date="2011-11" db="EMBL/GenBank/DDBJ databases">
        <title>Improved High-Quality Draft sequence of Desulfovibrio sp. U5L.</title>
        <authorList>
            <consortium name="US DOE Joint Genome Institute"/>
            <person name="Lucas S."/>
            <person name="Han J."/>
            <person name="Lapidus A."/>
            <person name="Cheng J.-F."/>
            <person name="Goodwin L."/>
            <person name="Pitluck S."/>
            <person name="Peters L."/>
            <person name="Ovchinnikova G."/>
            <person name="Held B."/>
            <person name="Detter J.C."/>
            <person name="Han C."/>
            <person name="Tapia R."/>
            <person name="Land M."/>
            <person name="Hauser L."/>
            <person name="Kyrpides N."/>
            <person name="Ivanova N."/>
            <person name="Pagani I."/>
            <person name="Gabster J."/>
            <person name="Walker C."/>
            <person name="Stolyar S."/>
            <person name="Stahl D."/>
            <person name="Arkin A."/>
            <person name="Dehal P."/>
            <person name="Hazen T."/>
            <person name="Woyke T."/>
        </authorList>
    </citation>
    <scope>NUCLEOTIDE SEQUENCE [LARGE SCALE GENOMIC DNA]</scope>
    <source>
        <strain evidence="4">U5L</strain>
    </source>
</reference>
<feature type="region of interest" description="Disordered" evidence="1">
    <location>
        <begin position="146"/>
        <end position="244"/>
    </location>
</feature>
<dbReference type="eggNOG" id="COG1426">
    <property type="taxonomic scope" value="Bacteria"/>
</dbReference>
<organism evidence="4">
    <name type="scientific">Desulfovibrio sp. U5L</name>
    <dbReference type="NCBI Taxonomy" id="596152"/>
    <lineage>
        <taxon>Bacteria</taxon>
        <taxon>Pseudomonadati</taxon>
        <taxon>Thermodesulfobacteriota</taxon>
        <taxon>Desulfovibrionia</taxon>
        <taxon>Desulfovibrionales</taxon>
        <taxon>Desulfovibrionaceae</taxon>
        <taxon>Desulfovibrio</taxon>
    </lineage>
</organism>
<protein>
    <recommendedName>
        <fullName evidence="3">HTH cro/C1-type domain-containing protein</fullName>
    </recommendedName>
</protein>
<dbReference type="GO" id="GO:0003677">
    <property type="term" value="F:DNA binding"/>
    <property type="evidence" value="ECO:0007669"/>
    <property type="project" value="InterPro"/>
</dbReference>
<feature type="compositionally biased region" description="Pro residues" evidence="1">
    <location>
        <begin position="166"/>
        <end position="185"/>
    </location>
</feature>
<dbReference type="InterPro" id="IPR050400">
    <property type="entry name" value="Bact_Cytoskel_RodZ"/>
</dbReference>
<feature type="compositionally biased region" description="Pro residues" evidence="1">
    <location>
        <begin position="234"/>
        <end position="244"/>
    </location>
</feature>
<keyword evidence="2" id="KW-0472">Membrane</keyword>
<dbReference type="InterPro" id="IPR001387">
    <property type="entry name" value="Cro/C1-type_HTH"/>
</dbReference>
<dbReference type="PROSITE" id="PS50943">
    <property type="entry name" value="HTH_CROC1"/>
    <property type="match status" value="1"/>
</dbReference>
<dbReference type="InterPro" id="IPR025194">
    <property type="entry name" value="RodZ-like_C"/>
</dbReference>
<feature type="domain" description="HTH cro/C1-type" evidence="3">
    <location>
        <begin position="10"/>
        <end position="70"/>
    </location>
</feature>
<proteinExistence type="predicted"/>
<feature type="transmembrane region" description="Helical" evidence="2">
    <location>
        <begin position="111"/>
        <end position="132"/>
    </location>
</feature>
<dbReference type="Pfam" id="PF13464">
    <property type="entry name" value="RodZ_C"/>
    <property type="match status" value="2"/>
</dbReference>
<gene>
    <name evidence="4" type="ORF">DesU5LDRAFT_1818</name>
</gene>
<dbReference type="AlphaFoldDB" id="I2Q139"/>
<dbReference type="CDD" id="cd00093">
    <property type="entry name" value="HTH_XRE"/>
    <property type="match status" value="1"/>
</dbReference>
<dbReference type="PANTHER" id="PTHR34475">
    <property type="match status" value="1"/>
</dbReference>